<accession>A0A9D4BZC4</accession>
<sequence>MQIGQCNPAIASDLGPPRSIAASLVDLLSRQVHTNVGNGDGGNDGVGNDDVGNYAERPKGLTDMVSDSLKDIDQTEQFDLTDHSLKVEETDGKNEKYIDATIAGDVIAADGSEYENLNTDKTEDQISILDALINSQSSPSENSSIQSTESLWDTKQKLSSKSDTCHLRQSMAYGECGHVAHCQVTCSSETDCTFPYCDSKGQCQCRQAECSTAEMCEFFRIECQGTFTCILNRATSAISVLLRKIG</sequence>
<dbReference type="Proteomes" id="UP000828390">
    <property type="component" value="Unassembled WGS sequence"/>
</dbReference>
<protein>
    <submittedName>
        <fullName evidence="1">Uncharacterized protein</fullName>
    </submittedName>
</protein>
<dbReference type="AlphaFoldDB" id="A0A9D4BZC4"/>
<evidence type="ECO:0000313" key="2">
    <source>
        <dbReference type="Proteomes" id="UP000828390"/>
    </source>
</evidence>
<gene>
    <name evidence="1" type="ORF">DPMN_073533</name>
</gene>
<keyword evidence="2" id="KW-1185">Reference proteome</keyword>
<reference evidence="1" key="2">
    <citation type="submission" date="2020-11" db="EMBL/GenBank/DDBJ databases">
        <authorList>
            <person name="McCartney M.A."/>
            <person name="Auch B."/>
            <person name="Kono T."/>
            <person name="Mallez S."/>
            <person name="Becker A."/>
            <person name="Gohl D.M."/>
            <person name="Silverstein K.A.T."/>
            <person name="Koren S."/>
            <person name="Bechman K.B."/>
            <person name="Herman A."/>
            <person name="Abrahante J.E."/>
            <person name="Garbe J."/>
        </authorList>
    </citation>
    <scope>NUCLEOTIDE SEQUENCE</scope>
    <source>
        <strain evidence="1">Duluth1</strain>
        <tissue evidence="1">Whole animal</tissue>
    </source>
</reference>
<name>A0A9D4BZC4_DREPO</name>
<organism evidence="1 2">
    <name type="scientific">Dreissena polymorpha</name>
    <name type="common">Zebra mussel</name>
    <name type="synonym">Mytilus polymorpha</name>
    <dbReference type="NCBI Taxonomy" id="45954"/>
    <lineage>
        <taxon>Eukaryota</taxon>
        <taxon>Metazoa</taxon>
        <taxon>Spiralia</taxon>
        <taxon>Lophotrochozoa</taxon>
        <taxon>Mollusca</taxon>
        <taxon>Bivalvia</taxon>
        <taxon>Autobranchia</taxon>
        <taxon>Heteroconchia</taxon>
        <taxon>Euheterodonta</taxon>
        <taxon>Imparidentia</taxon>
        <taxon>Neoheterodontei</taxon>
        <taxon>Myida</taxon>
        <taxon>Dreissenoidea</taxon>
        <taxon>Dreissenidae</taxon>
        <taxon>Dreissena</taxon>
    </lineage>
</organism>
<evidence type="ECO:0000313" key="1">
    <source>
        <dbReference type="EMBL" id="KAH3713731.1"/>
    </source>
</evidence>
<dbReference type="EMBL" id="JAIWYP010000014">
    <property type="protein sequence ID" value="KAH3713731.1"/>
    <property type="molecule type" value="Genomic_DNA"/>
</dbReference>
<reference evidence="1" key="1">
    <citation type="journal article" date="2019" name="bioRxiv">
        <title>The Genome of the Zebra Mussel, Dreissena polymorpha: A Resource for Invasive Species Research.</title>
        <authorList>
            <person name="McCartney M.A."/>
            <person name="Auch B."/>
            <person name="Kono T."/>
            <person name="Mallez S."/>
            <person name="Zhang Y."/>
            <person name="Obille A."/>
            <person name="Becker A."/>
            <person name="Abrahante J.E."/>
            <person name="Garbe J."/>
            <person name="Badalamenti J.P."/>
            <person name="Herman A."/>
            <person name="Mangelson H."/>
            <person name="Liachko I."/>
            <person name="Sullivan S."/>
            <person name="Sone E.D."/>
            <person name="Koren S."/>
            <person name="Silverstein K.A.T."/>
            <person name="Beckman K.B."/>
            <person name="Gohl D.M."/>
        </authorList>
    </citation>
    <scope>NUCLEOTIDE SEQUENCE</scope>
    <source>
        <strain evidence="1">Duluth1</strain>
        <tissue evidence="1">Whole animal</tissue>
    </source>
</reference>
<comment type="caution">
    <text evidence="1">The sequence shown here is derived from an EMBL/GenBank/DDBJ whole genome shotgun (WGS) entry which is preliminary data.</text>
</comment>
<proteinExistence type="predicted"/>